<keyword evidence="3 7" id="KW-0227">DNA damage</keyword>
<keyword evidence="4 7" id="KW-0233">DNA recombination</keyword>
<sequence length="242" mass="26853">MEWRDEGLVIGARRHGEASVICELMTRAHGRHLGLVRGGAGRALRSVLQPGNQVEATWRARLDHQLGAYTIEPVQSRAARLIDRRHSLHGVSLLCALLRLLPERDPNQYLFEMARLIADQLGSADHAPALLARFEIAMLGALGFGLDLDACVLTGQRDDLAYVSPKSGRAVSREAGEPWRDRLLAYPAFLREEGYEKPERAELAAAFRLSGHFLDRDVFAPRGMPMPPARNSYLLAIMAETL</sequence>
<evidence type="ECO:0000256" key="7">
    <source>
        <dbReference type="HAMAP-Rule" id="MF_00201"/>
    </source>
</evidence>
<evidence type="ECO:0000313" key="10">
    <source>
        <dbReference type="Proteomes" id="UP000309061"/>
    </source>
</evidence>
<dbReference type="AlphaFoldDB" id="A0A6B8KCQ8"/>
<comment type="similarity">
    <text evidence="1 7">Belongs to the RecO family.</text>
</comment>
<evidence type="ECO:0000256" key="6">
    <source>
        <dbReference type="ARBA" id="ARBA00033409"/>
    </source>
</evidence>
<accession>A0A6B8KCQ8</accession>
<dbReference type="PANTHER" id="PTHR33991">
    <property type="entry name" value="DNA REPAIR PROTEIN RECO"/>
    <property type="match status" value="1"/>
</dbReference>
<dbReference type="SUPFAM" id="SSF57863">
    <property type="entry name" value="ArfGap/RecO-like zinc finger"/>
    <property type="match status" value="1"/>
</dbReference>
<keyword evidence="10" id="KW-1185">Reference proteome</keyword>
<organism evidence="9 10">
    <name type="scientific">Methylocystis heyeri</name>
    <dbReference type="NCBI Taxonomy" id="391905"/>
    <lineage>
        <taxon>Bacteria</taxon>
        <taxon>Pseudomonadati</taxon>
        <taxon>Pseudomonadota</taxon>
        <taxon>Alphaproteobacteria</taxon>
        <taxon>Hyphomicrobiales</taxon>
        <taxon>Methylocystaceae</taxon>
        <taxon>Methylocystis</taxon>
    </lineage>
</organism>
<dbReference type="InterPro" id="IPR037278">
    <property type="entry name" value="ARFGAP/RecO"/>
</dbReference>
<dbReference type="Proteomes" id="UP000309061">
    <property type="component" value="Chromosome"/>
</dbReference>
<evidence type="ECO:0000256" key="4">
    <source>
        <dbReference type="ARBA" id="ARBA00023172"/>
    </source>
</evidence>
<dbReference type="InterPro" id="IPR012340">
    <property type="entry name" value="NA-bd_OB-fold"/>
</dbReference>
<dbReference type="InterPro" id="IPR042242">
    <property type="entry name" value="RecO_C"/>
</dbReference>
<dbReference type="Gene3D" id="2.40.50.140">
    <property type="entry name" value="Nucleic acid-binding proteins"/>
    <property type="match status" value="1"/>
</dbReference>
<feature type="domain" description="DNA replication/recombination mediator RecO N-terminal" evidence="8">
    <location>
        <begin position="1"/>
        <end position="76"/>
    </location>
</feature>
<name>A0A6B8KCQ8_9HYPH</name>
<evidence type="ECO:0000256" key="2">
    <source>
        <dbReference type="ARBA" id="ARBA00021310"/>
    </source>
</evidence>
<dbReference type="InterPro" id="IPR003717">
    <property type="entry name" value="RecO"/>
</dbReference>
<evidence type="ECO:0000313" key="9">
    <source>
        <dbReference type="EMBL" id="QGM44805.1"/>
    </source>
</evidence>
<reference evidence="9 10" key="1">
    <citation type="submission" date="2019-11" db="EMBL/GenBank/DDBJ databases">
        <title>The genome sequence of Methylocystis heyeri.</title>
        <authorList>
            <person name="Oshkin I.Y."/>
            <person name="Miroshnikov K."/>
            <person name="Dedysh S.N."/>
        </authorList>
    </citation>
    <scope>NUCLEOTIDE SEQUENCE [LARGE SCALE GENOMIC DNA]</scope>
    <source>
        <strain evidence="9 10">H2</strain>
    </source>
</reference>
<proteinExistence type="inferred from homology"/>
<dbReference type="GO" id="GO:0006302">
    <property type="term" value="P:double-strand break repair"/>
    <property type="evidence" value="ECO:0007669"/>
    <property type="project" value="TreeGrafter"/>
</dbReference>
<dbReference type="SUPFAM" id="SSF50249">
    <property type="entry name" value="Nucleic acid-binding proteins"/>
    <property type="match status" value="1"/>
</dbReference>
<dbReference type="InterPro" id="IPR022572">
    <property type="entry name" value="DNA_rep/recomb_RecO_N"/>
</dbReference>
<dbReference type="GO" id="GO:0006310">
    <property type="term" value="P:DNA recombination"/>
    <property type="evidence" value="ECO:0007669"/>
    <property type="project" value="UniProtKB-UniRule"/>
</dbReference>
<dbReference type="OrthoDB" id="9804792at2"/>
<dbReference type="GO" id="GO:0043590">
    <property type="term" value="C:bacterial nucleoid"/>
    <property type="evidence" value="ECO:0007669"/>
    <property type="project" value="TreeGrafter"/>
</dbReference>
<evidence type="ECO:0000256" key="1">
    <source>
        <dbReference type="ARBA" id="ARBA00007452"/>
    </source>
</evidence>
<dbReference type="PANTHER" id="PTHR33991:SF1">
    <property type="entry name" value="DNA REPAIR PROTEIN RECO"/>
    <property type="match status" value="1"/>
</dbReference>
<comment type="function">
    <text evidence="7">Involved in DNA repair and RecF pathway recombination.</text>
</comment>
<dbReference type="Gene3D" id="1.20.1440.120">
    <property type="entry name" value="Recombination protein O, C-terminal domain"/>
    <property type="match status" value="1"/>
</dbReference>
<evidence type="ECO:0000256" key="3">
    <source>
        <dbReference type="ARBA" id="ARBA00022763"/>
    </source>
</evidence>
<gene>
    <name evidence="7 9" type="primary">recO</name>
    <name evidence="9" type="ORF">H2LOC_003375</name>
</gene>
<protein>
    <recommendedName>
        <fullName evidence="2 7">DNA repair protein RecO</fullName>
    </recommendedName>
    <alternativeName>
        <fullName evidence="6 7">Recombination protein O</fullName>
    </alternativeName>
</protein>
<dbReference type="RefSeq" id="WP_136495101.1">
    <property type="nucleotide sequence ID" value="NZ_CP046052.1"/>
</dbReference>
<dbReference type="NCBIfam" id="TIGR00613">
    <property type="entry name" value="reco"/>
    <property type="match status" value="1"/>
</dbReference>
<evidence type="ECO:0000259" key="8">
    <source>
        <dbReference type="Pfam" id="PF11967"/>
    </source>
</evidence>
<dbReference type="Pfam" id="PF11967">
    <property type="entry name" value="RecO_N"/>
    <property type="match status" value="1"/>
</dbReference>
<dbReference type="HAMAP" id="MF_00201">
    <property type="entry name" value="RecO"/>
    <property type="match status" value="1"/>
</dbReference>
<keyword evidence="5 7" id="KW-0234">DNA repair</keyword>
<dbReference type="EMBL" id="CP046052">
    <property type="protein sequence ID" value="QGM44805.1"/>
    <property type="molecule type" value="Genomic_DNA"/>
</dbReference>
<dbReference type="KEGG" id="mhey:H2LOC_003375"/>
<dbReference type="Pfam" id="PF02565">
    <property type="entry name" value="RecO_C"/>
    <property type="match status" value="1"/>
</dbReference>
<evidence type="ECO:0000256" key="5">
    <source>
        <dbReference type="ARBA" id="ARBA00023204"/>
    </source>
</evidence>